<evidence type="ECO:0000313" key="2">
    <source>
        <dbReference type="EnsemblMetazoa" id="ISCW000530-PA"/>
    </source>
</evidence>
<dbReference type="VEuPathDB" id="VectorBase:ISCI010660"/>
<accession>B7P0Z7</accession>
<dbReference type="SUPFAM" id="SSF56235">
    <property type="entry name" value="N-terminal nucleophile aminohydrolases (Ntn hydrolases)"/>
    <property type="match status" value="1"/>
</dbReference>
<dbReference type="PANTHER" id="PTHR43881">
    <property type="entry name" value="GAMMA-GLUTAMYLTRANSPEPTIDASE (AFU_ORTHOLOGUE AFUA_4G13580)"/>
    <property type="match status" value="1"/>
</dbReference>
<dbReference type="HOGENOM" id="CLU_014813_3_1_1"/>
<dbReference type="Gene3D" id="1.10.246.130">
    <property type="match status" value="1"/>
</dbReference>
<keyword evidence="1" id="KW-0012">Acyltransferase</keyword>
<dbReference type="EC" id="2.3.2.2" evidence="1"/>
<dbReference type="VEuPathDB" id="VectorBase:ISCP_016098"/>
<dbReference type="Gene3D" id="3.60.20.40">
    <property type="match status" value="1"/>
</dbReference>
<evidence type="ECO:0000313" key="1">
    <source>
        <dbReference type="EMBL" id="EEC00269.1"/>
    </source>
</evidence>
<dbReference type="InterPro" id="IPR043138">
    <property type="entry name" value="GGT_lsub"/>
</dbReference>
<gene>
    <name evidence="1" type="ORF">IscW_ISCW000530</name>
</gene>
<dbReference type="PaxDb" id="6945-B7P0Z7"/>
<dbReference type="VEuPathDB" id="VectorBase:ISCW000530"/>
<dbReference type="InterPro" id="IPR043137">
    <property type="entry name" value="GGT_ssub_C"/>
</dbReference>
<sequence length="374" mass="39938">GLLATVPGAVRAWFEMIEHFGTGKLTMAELLEPAICYGDEGFPVGITCGTEWMTLQSLLRKIHGGRVFLNQDGLTPLPGDVWRNASQAALLKRIASEGPCAVYDGSVARNIVGAVKSAGGVMTLDDLQFHMKSADSTISPAISTTYREVTVHTTPPPSQGAVLLEALNIMEGFDVAGLQSKPSEFHHLMLEAFRLALADGLLDISDAQFASIGRMICKEHAKKKRSLISHERAMKSCAPEGLPRLNQAGTLVAAAVDTQGNACCLISSTGTAFGCAVVPEHGFPVQGRGMGFNTVHGHPNCVAPRKKPYHTLMPVLVTDTRSGKLLAVMGTQGAAMQPLAILQVLLSMIDHCLNPQDAVTKRRMKIGSIRDTHP</sequence>
<dbReference type="InterPro" id="IPR052896">
    <property type="entry name" value="GGT-like_enzyme"/>
</dbReference>
<dbReference type="PRINTS" id="PR01210">
    <property type="entry name" value="GGTRANSPTASE"/>
</dbReference>
<evidence type="ECO:0000313" key="3">
    <source>
        <dbReference type="Proteomes" id="UP000001555"/>
    </source>
</evidence>
<dbReference type="AlphaFoldDB" id="B7P0Z7"/>
<dbReference type="EnsemblMetazoa" id="ISCW000530-RA">
    <property type="protein sequence ID" value="ISCW000530-PA"/>
    <property type="gene ID" value="ISCW000530"/>
</dbReference>
<keyword evidence="1" id="KW-0808">Transferase</keyword>
<name>B7P0Z7_IXOSC</name>
<dbReference type="Proteomes" id="UP000001555">
    <property type="component" value="Unassembled WGS sequence"/>
</dbReference>
<organism>
    <name type="scientific">Ixodes scapularis</name>
    <name type="common">Black-legged tick</name>
    <name type="synonym">Deer tick</name>
    <dbReference type="NCBI Taxonomy" id="6945"/>
    <lineage>
        <taxon>Eukaryota</taxon>
        <taxon>Metazoa</taxon>
        <taxon>Ecdysozoa</taxon>
        <taxon>Arthropoda</taxon>
        <taxon>Chelicerata</taxon>
        <taxon>Arachnida</taxon>
        <taxon>Acari</taxon>
        <taxon>Parasitiformes</taxon>
        <taxon>Ixodida</taxon>
        <taxon>Ixodoidea</taxon>
        <taxon>Ixodidae</taxon>
        <taxon>Ixodinae</taxon>
        <taxon>Ixodes</taxon>
    </lineage>
</organism>
<dbReference type="Pfam" id="PF01019">
    <property type="entry name" value="G_glu_transpept"/>
    <property type="match status" value="1"/>
</dbReference>
<dbReference type="EMBL" id="ABJB011004531">
    <property type="status" value="NOT_ANNOTATED_CDS"/>
    <property type="molecule type" value="Genomic_DNA"/>
</dbReference>
<dbReference type="OrthoDB" id="2015213at2759"/>
<dbReference type="PANTHER" id="PTHR43881:SF1">
    <property type="entry name" value="GAMMA-GLUTAMYLTRANSPEPTIDASE (AFU_ORTHOLOGUE AFUA_4G13580)"/>
    <property type="match status" value="1"/>
</dbReference>
<dbReference type="EMBL" id="ABJB010348078">
    <property type="status" value="NOT_ANNOTATED_CDS"/>
    <property type="molecule type" value="Genomic_DNA"/>
</dbReference>
<dbReference type="EMBL" id="DS613744">
    <property type="protein sequence ID" value="EEC00269.1"/>
    <property type="molecule type" value="Genomic_DNA"/>
</dbReference>
<feature type="non-terminal residue" evidence="1">
    <location>
        <position position="1"/>
    </location>
</feature>
<reference evidence="2" key="2">
    <citation type="submission" date="2020-05" db="UniProtKB">
        <authorList>
            <consortium name="EnsemblMetazoa"/>
        </authorList>
    </citation>
    <scope>IDENTIFICATION</scope>
    <source>
        <strain evidence="2">wikel</strain>
    </source>
</reference>
<feature type="non-terminal residue" evidence="1">
    <location>
        <position position="374"/>
    </location>
</feature>
<protein>
    <submittedName>
        <fullName evidence="1 2">Gamma-glutamyltransferase, putative</fullName>
        <ecNumber evidence="1">2.3.2.2</ecNumber>
    </submittedName>
</protein>
<keyword evidence="3" id="KW-1185">Reference proteome</keyword>
<proteinExistence type="predicted"/>
<dbReference type="GO" id="GO:0103068">
    <property type="term" value="F:leukotriene C4 gamma-glutamyl transferase activity"/>
    <property type="evidence" value="ECO:0007669"/>
    <property type="project" value="UniProtKB-EC"/>
</dbReference>
<reference evidence="1 3" key="1">
    <citation type="submission" date="2008-03" db="EMBL/GenBank/DDBJ databases">
        <title>Annotation of Ixodes scapularis.</title>
        <authorList>
            <consortium name="Ixodes scapularis Genome Project Consortium"/>
            <person name="Caler E."/>
            <person name="Hannick L.I."/>
            <person name="Bidwell S."/>
            <person name="Joardar V."/>
            <person name="Thiagarajan M."/>
            <person name="Amedeo P."/>
            <person name="Galinsky K.J."/>
            <person name="Schobel S."/>
            <person name="Inman J."/>
            <person name="Hostetler J."/>
            <person name="Miller J."/>
            <person name="Hammond M."/>
            <person name="Megy K."/>
            <person name="Lawson D."/>
            <person name="Kodira C."/>
            <person name="Sutton G."/>
            <person name="Meyer J."/>
            <person name="Hill C.A."/>
            <person name="Birren B."/>
            <person name="Nene V."/>
            <person name="Collins F."/>
            <person name="Alarcon-Chaidez F."/>
            <person name="Wikel S."/>
            <person name="Strausberg R."/>
        </authorList>
    </citation>
    <scope>NUCLEOTIDE SEQUENCE [LARGE SCALE GENOMIC DNA]</scope>
    <source>
        <strain evidence="3">Wikel</strain>
        <strain evidence="1">Wikel colony</strain>
    </source>
</reference>
<dbReference type="STRING" id="6945.B7P0Z7"/>
<dbReference type="EMBL" id="ABJB010082420">
    <property type="status" value="NOT_ANNOTATED_CDS"/>
    <property type="molecule type" value="Genomic_DNA"/>
</dbReference>
<dbReference type="InterPro" id="IPR029055">
    <property type="entry name" value="Ntn_hydrolases_N"/>
</dbReference>